<sequence length="174" mass="20531">MRGGDIIKKILIIAKIVIVPCGILLLLSWLFIYNYDYINIPTTVINTKSYDIFLAFTFILPIILFVIGVIIIIKEKSNKKSRLIKSILIILVINLLVFAYNRNETIYYTQSYISQKQKVNENYYLYSSDGTKFRCPKKIYITIIPEKEYILTFRSNKLLHYYKKIVDSTEIEKY</sequence>
<evidence type="ECO:0000313" key="1">
    <source>
        <dbReference type="EMBL" id="BCJ95983.1"/>
    </source>
</evidence>
<gene>
    <name evidence="1" type="ORF">acsn021_35520</name>
</gene>
<accession>A0A6S6QXP9</accession>
<dbReference type="EMBL" id="AP023367">
    <property type="protein sequence ID" value="BCJ95983.1"/>
    <property type="molecule type" value="Genomic_DNA"/>
</dbReference>
<name>A0A6S6QXP9_9FIRM</name>
<keyword evidence="2" id="KW-1185">Reference proteome</keyword>
<organism evidence="1 2">
    <name type="scientific">Anaerocolumna cellulosilytica</name>
    <dbReference type="NCBI Taxonomy" id="433286"/>
    <lineage>
        <taxon>Bacteria</taxon>
        <taxon>Bacillati</taxon>
        <taxon>Bacillota</taxon>
        <taxon>Clostridia</taxon>
        <taxon>Lachnospirales</taxon>
        <taxon>Lachnospiraceae</taxon>
        <taxon>Anaerocolumna</taxon>
    </lineage>
</organism>
<evidence type="ECO:0000313" key="2">
    <source>
        <dbReference type="Proteomes" id="UP000515561"/>
    </source>
</evidence>
<dbReference type="KEGG" id="acel:acsn021_35520"/>
<proteinExistence type="predicted"/>
<protein>
    <submittedName>
        <fullName evidence="1">Uncharacterized protein</fullName>
    </submittedName>
</protein>
<dbReference type="AlphaFoldDB" id="A0A6S6QXP9"/>
<dbReference type="Proteomes" id="UP000515561">
    <property type="component" value="Chromosome"/>
</dbReference>
<reference evidence="1 2" key="1">
    <citation type="journal article" date="2016" name="Int. J. Syst. Evol. Microbiol.">
        <title>Descriptions of Anaerotaenia torta gen. nov., sp. nov. and Anaerocolumna cellulosilytica gen. nov., sp. nov. isolated from a methanogenic reactor of cattle waste.</title>
        <authorList>
            <person name="Uek A."/>
            <person name="Ohtaki Y."/>
            <person name="Kaku N."/>
            <person name="Ueki K."/>
        </authorList>
    </citation>
    <scope>NUCLEOTIDE SEQUENCE [LARGE SCALE GENOMIC DNA]</scope>
    <source>
        <strain evidence="1 2">SN021</strain>
    </source>
</reference>